<dbReference type="EMBL" id="LBQB01000007">
    <property type="protein sequence ID" value="KKP69321.1"/>
    <property type="molecule type" value="Genomic_DNA"/>
</dbReference>
<dbReference type="AlphaFoldDB" id="A0A0G0BZM9"/>
<dbReference type="Gene3D" id="3.40.50.300">
    <property type="entry name" value="P-loop containing nucleotide triphosphate hydrolases"/>
    <property type="match status" value="1"/>
</dbReference>
<evidence type="ECO:0000313" key="2">
    <source>
        <dbReference type="Proteomes" id="UP000034581"/>
    </source>
</evidence>
<accession>A0A0G0BZM9</accession>
<dbReference type="Pfam" id="PF13189">
    <property type="entry name" value="Cytidylate_kin2"/>
    <property type="match status" value="1"/>
</dbReference>
<organism evidence="1 2">
    <name type="scientific">candidate division CPR3 bacterium GW2011_GWF2_35_18</name>
    <dbReference type="NCBI Taxonomy" id="1618350"/>
    <lineage>
        <taxon>Bacteria</taxon>
        <taxon>Bacteria division CPR3</taxon>
    </lineage>
</organism>
<reference evidence="1 2" key="1">
    <citation type="journal article" date="2015" name="Nature">
        <title>rRNA introns, odd ribosomes, and small enigmatic genomes across a large radiation of phyla.</title>
        <authorList>
            <person name="Brown C.T."/>
            <person name="Hug L.A."/>
            <person name="Thomas B.C."/>
            <person name="Sharon I."/>
            <person name="Castelle C.J."/>
            <person name="Singh A."/>
            <person name="Wilkins M.J."/>
            <person name="Williams K.H."/>
            <person name="Banfield J.F."/>
        </authorList>
    </citation>
    <scope>NUCLEOTIDE SEQUENCE [LARGE SCALE GENOMIC DNA]</scope>
</reference>
<dbReference type="InterPro" id="IPR027417">
    <property type="entry name" value="P-loop_NTPase"/>
</dbReference>
<gene>
    <name evidence="1" type="ORF">UR67_C0007G0026</name>
</gene>
<comment type="caution">
    <text evidence="1">The sequence shown here is derived from an EMBL/GenBank/DDBJ whole genome shotgun (WGS) entry which is preliminary data.</text>
</comment>
<sequence>MVVYKEYTALDQQVHEWLDRNKQTEKFLSKKQLPPVITISREWGSEGSTIAYDLQKKLGEPWRVWDKQIIEEIARRAEVRDEVVKSIEEKSYSKFESFFRGFFTGESLNQSEYRRHMTSVVLALGHHGYAIILGRAANFVLPRAFRVRIVASRKFRIQDLQKKEKVSEEEALFLLRQSDHERSDFVKQLYNADVNAPWNYDLCLKMNYIKPETAVTMIIEGAKDKLGKLTR</sequence>
<dbReference type="STRING" id="1618350.UR67_C0007G0026"/>
<proteinExistence type="predicted"/>
<protein>
    <submittedName>
        <fullName evidence="1">Putative cytosolic protein</fullName>
    </submittedName>
</protein>
<dbReference type="Proteomes" id="UP000034581">
    <property type="component" value="Unassembled WGS sequence"/>
</dbReference>
<evidence type="ECO:0000313" key="1">
    <source>
        <dbReference type="EMBL" id="KKP69321.1"/>
    </source>
</evidence>
<name>A0A0G0BZM9_UNCC3</name>